<keyword evidence="1" id="KW-0614">Plasmid</keyword>
<dbReference type="RefSeq" id="WP_015256745.1">
    <property type="nucleotide sequence ID" value="NC_019898.1"/>
</dbReference>
<organism evidence="1 2">
    <name type="scientific">Thermobacillus composti (strain DSM 18247 / JCM 13945 / KWC4)</name>
    <dbReference type="NCBI Taxonomy" id="717605"/>
    <lineage>
        <taxon>Bacteria</taxon>
        <taxon>Bacillati</taxon>
        <taxon>Bacillota</taxon>
        <taxon>Bacilli</taxon>
        <taxon>Bacillales</taxon>
        <taxon>Paenibacillaceae</taxon>
        <taxon>Thermobacillus</taxon>
    </lineage>
</organism>
<evidence type="ECO:0000313" key="2">
    <source>
        <dbReference type="Proteomes" id="UP000010795"/>
    </source>
</evidence>
<name>L0EIE7_THECK</name>
<dbReference type="OrthoDB" id="2082320at2"/>
<protein>
    <submittedName>
        <fullName evidence="1">Uncharacterized protein</fullName>
    </submittedName>
</protein>
<geneLocation type="plasmid" evidence="1 2">
    <name>pTHECO01</name>
</geneLocation>
<dbReference type="Proteomes" id="UP000010795">
    <property type="component" value="Plasmid pTHECO01"/>
</dbReference>
<evidence type="ECO:0000313" key="1">
    <source>
        <dbReference type="EMBL" id="AGA60033.1"/>
    </source>
</evidence>
<proteinExistence type="predicted"/>
<dbReference type="AlphaFoldDB" id="L0EIE7"/>
<gene>
    <name evidence="1" type="ordered locus">Theco_4031</name>
</gene>
<dbReference type="eggNOG" id="ENOG5030NGC">
    <property type="taxonomic scope" value="Bacteria"/>
</dbReference>
<keyword evidence="2" id="KW-1185">Reference proteome</keyword>
<dbReference type="HOGENOM" id="CLU_1480641_0_0_9"/>
<dbReference type="KEGG" id="tco:Theco_4031"/>
<dbReference type="EMBL" id="CP003256">
    <property type="protein sequence ID" value="AGA60033.1"/>
    <property type="molecule type" value="Genomic_DNA"/>
</dbReference>
<sequence length="183" mass="21268">MQNPVGKIFAAFLAALLLYVWPVSEAYERQDDLSYMIAYNAVTNFVNAVRDKGYISPTMYNDFVQELQMTGNTYDIQLEHYHKRYNPVYSDPANPATFQNRFNVDYEGFYNNQIMPVLFPDSTEPKNDESRKYKMAVGDYFYVKVRNTNQTNAGIIRDFLNGGLSENTRIYIPYGGMILNEDY</sequence>
<accession>L0EIE7</accession>
<reference evidence="2" key="1">
    <citation type="submission" date="2012-01" db="EMBL/GenBank/DDBJ databases">
        <title>Complete sequence of plasmid of Thermobacillus composti KWC4.</title>
        <authorList>
            <person name="Lucas S."/>
            <person name="Han J."/>
            <person name="Lapidus A."/>
            <person name="Cheng J.-F."/>
            <person name="Goodwin L."/>
            <person name="Pitluck S."/>
            <person name="Peters L."/>
            <person name="Ovchinnikova G."/>
            <person name="Teshima H."/>
            <person name="Detter J.C."/>
            <person name="Han C."/>
            <person name="Tapia R."/>
            <person name="Land M."/>
            <person name="Hauser L."/>
            <person name="Kyrpides N."/>
            <person name="Ivanova N."/>
            <person name="Pagani I."/>
            <person name="Anderson I."/>
            <person name="Woyke T."/>
        </authorList>
    </citation>
    <scope>NUCLEOTIDE SEQUENCE [LARGE SCALE GENOMIC DNA]</scope>
    <source>
        <strain evidence="2">DSM 18247 / JCM 13945 / KWC4</strain>
        <plasmid evidence="2">Plasmid pTHECO01</plasmid>
    </source>
</reference>